<evidence type="ECO:0000313" key="1">
    <source>
        <dbReference type="EMBL" id="ASY10025.1"/>
    </source>
</evidence>
<keyword evidence="1" id="KW-0489">Methyltransferase</keyword>
<dbReference type="KEGG" id="plan:A1s21148_00280"/>
<keyword evidence="1" id="KW-0808">Transferase</keyword>
<sequence>MEIFQGKFESLETALREQKFINPSDAFSTERWKTRQQLFLDMSREGISPRHSSLVRFLEENEQIEIVLDIGGGSGWIFHLLRARIQRPLTYINLEIKEICDEFSKEFKETHLVQFVDSWEPIFRLEKISLVYSNSTLQYISDEIFFENFKKIHHPQYLVLDDFIATSSQSYWTLQNYYGNFIPYCFRNLNEFNQKLLAQGYSVVSAEDYPQTLASGFDYGSERMPQTMVYKLL</sequence>
<organism evidence="1 2">
    <name type="scientific">Candidatus Planktophila lacus</name>
    <dbReference type="NCBI Taxonomy" id="1884913"/>
    <lineage>
        <taxon>Bacteria</taxon>
        <taxon>Bacillati</taxon>
        <taxon>Actinomycetota</taxon>
        <taxon>Actinomycetes</taxon>
        <taxon>Candidatus Nanopelagicales</taxon>
        <taxon>Candidatus Nanopelagicaceae</taxon>
        <taxon>Candidatus Planktophila</taxon>
    </lineage>
</organism>
<evidence type="ECO:0000313" key="2">
    <source>
        <dbReference type="Proteomes" id="UP000217144"/>
    </source>
</evidence>
<dbReference type="Proteomes" id="UP000217144">
    <property type="component" value="Chromosome"/>
</dbReference>
<gene>
    <name evidence="1" type="ORF">A1s21148_00280</name>
</gene>
<accession>A0AAD0E418</accession>
<name>A0AAD0E418_9ACTN</name>
<proteinExistence type="predicted"/>
<protein>
    <submittedName>
        <fullName evidence="1">Methyltransferase</fullName>
    </submittedName>
</protein>
<dbReference type="Gene3D" id="3.40.50.150">
    <property type="entry name" value="Vaccinia Virus protein VP39"/>
    <property type="match status" value="1"/>
</dbReference>
<dbReference type="RefSeq" id="WP_095670510.1">
    <property type="nucleotide sequence ID" value="NZ_CP016769.1"/>
</dbReference>
<dbReference type="GO" id="GO:0032259">
    <property type="term" value="P:methylation"/>
    <property type="evidence" value="ECO:0007669"/>
    <property type="project" value="UniProtKB-KW"/>
</dbReference>
<dbReference type="AlphaFoldDB" id="A0AAD0E418"/>
<reference evidence="1 2" key="1">
    <citation type="submission" date="2016-07" db="EMBL/GenBank/DDBJ databases">
        <title>High microdiversification within the ubiquitous acI lineage of Actinobacteria.</title>
        <authorList>
            <person name="Neuenschwander S.M."/>
            <person name="Salcher M."/>
            <person name="Ghai R."/>
            <person name="Pernthaler J."/>
        </authorList>
    </citation>
    <scope>NUCLEOTIDE SEQUENCE [LARGE SCALE GENOMIC DNA]</scope>
    <source>
        <strain evidence="1">MMS-21-148</strain>
    </source>
</reference>
<keyword evidence="2" id="KW-1185">Reference proteome</keyword>
<dbReference type="EMBL" id="CP016769">
    <property type="protein sequence ID" value="ASY10025.1"/>
    <property type="molecule type" value="Genomic_DNA"/>
</dbReference>
<dbReference type="GO" id="GO:0008168">
    <property type="term" value="F:methyltransferase activity"/>
    <property type="evidence" value="ECO:0007669"/>
    <property type="project" value="UniProtKB-KW"/>
</dbReference>
<dbReference type="SUPFAM" id="SSF53335">
    <property type="entry name" value="S-adenosyl-L-methionine-dependent methyltransferases"/>
    <property type="match status" value="1"/>
</dbReference>
<dbReference type="InterPro" id="IPR029063">
    <property type="entry name" value="SAM-dependent_MTases_sf"/>
</dbReference>